<keyword evidence="4" id="KW-1185">Reference proteome</keyword>
<keyword evidence="1" id="KW-0378">Hydrolase</keyword>
<dbReference type="PANTHER" id="PTHR11247">
    <property type="entry name" value="PALMITOYL-PROTEIN THIOESTERASE/DOLICHYLDIPHOSPHATASE 1"/>
    <property type="match status" value="1"/>
</dbReference>
<dbReference type="GO" id="GO:0005764">
    <property type="term" value="C:lysosome"/>
    <property type="evidence" value="ECO:0007669"/>
    <property type="project" value="TreeGrafter"/>
</dbReference>
<dbReference type="Pfam" id="PF02089">
    <property type="entry name" value="Palm_thioest"/>
    <property type="match status" value="1"/>
</dbReference>
<dbReference type="SUPFAM" id="SSF53474">
    <property type="entry name" value="alpha/beta-Hydrolases"/>
    <property type="match status" value="1"/>
</dbReference>
<dbReference type="PANTHER" id="PTHR11247:SF8">
    <property type="entry name" value="PALMITOYL-PROTEIN THIOESTERASE 1"/>
    <property type="match status" value="1"/>
</dbReference>
<protein>
    <submittedName>
        <fullName evidence="3">Unnamed protein product</fullName>
    </submittedName>
</protein>
<feature type="region of interest" description="Disordered" evidence="2">
    <location>
        <begin position="240"/>
        <end position="259"/>
    </location>
</feature>
<evidence type="ECO:0000313" key="3">
    <source>
        <dbReference type="EMBL" id="GMF19038.1"/>
    </source>
</evidence>
<evidence type="ECO:0000256" key="1">
    <source>
        <dbReference type="ARBA" id="ARBA00022801"/>
    </source>
</evidence>
<gene>
    <name evidence="3" type="ORF">Plil01_000721300</name>
</gene>
<dbReference type="EMBL" id="BSXW01000333">
    <property type="protein sequence ID" value="GMF19038.1"/>
    <property type="molecule type" value="Genomic_DNA"/>
</dbReference>
<evidence type="ECO:0000313" key="4">
    <source>
        <dbReference type="Proteomes" id="UP001165083"/>
    </source>
</evidence>
<dbReference type="Gene3D" id="3.40.50.1820">
    <property type="entry name" value="alpha/beta hydrolase"/>
    <property type="match status" value="1"/>
</dbReference>
<dbReference type="Proteomes" id="UP001165083">
    <property type="component" value="Unassembled WGS sequence"/>
</dbReference>
<dbReference type="OrthoDB" id="155976at2759"/>
<accession>A0A9W6WVG6</accession>
<comment type="caution">
    <text evidence="3">The sequence shown here is derived from an EMBL/GenBank/DDBJ whole genome shotgun (WGS) entry which is preliminary data.</text>
</comment>
<evidence type="ECO:0000256" key="2">
    <source>
        <dbReference type="SAM" id="MobiDB-lite"/>
    </source>
</evidence>
<sequence>MATTSSAIPRAEARPSRGGEHGRPQGSHAGESSWRPEWHVLRPAAGRHGAVVRDDQRAWSKNVGQGHLDFSSYSKADWRGKIQHDLSVLGADQALQSKSSLMNMARPPVKDFFLDNNQYLPSLNNINQCNWFDVGCHYTKLRHKRNFLRLTAAHFFASPQDGVVGLWQHSLLGQYSEVDSLEEIETKFESLTVVHMRDTVEYREDTYGLRSLDERGGLHLTTVPGGSHNCWLARRTNAASGDRFGTSSSTRRCSEPGTA</sequence>
<dbReference type="InterPro" id="IPR029058">
    <property type="entry name" value="AB_hydrolase_fold"/>
</dbReference>
<organism evidence="3 4">
    <name type="scientific">Phytophthora lilii</name>
    <dbReference type="NCBI Taxonomy" id="2077276"/>
    <lineage>
        <taxon>Eukaryota</taxon>
        <taxon>Sar</taxon>
        <taxon>Stramenopiles</taxon>
        <taxon>Oomycota</taxon>
        <taxon>Peronosporomycetes</taxon>
        <taxon>Peronosporales</taxon>
        <taxon>Peronosporaceae</taxon>
        <taxon>Phytophthora</taxon>
    </lineage>
</organism>
<feature type="region of interest" description="Disordered" evidence="2">
    <location>
        <begin position="1"/>
        <end position="37"/>
    </location>
</feature>
<reference evidence="3" key="1">
    <citation type="submission" date="2023-04" db="EMBL/GenBank/DDBJ databases">
        <title>Phytophthora lilii NBRC 32176.</title>
        <authorList>
            <person name="Ichikawa N."/>
            <person name="Sato H."/>
            <person name="Tonouchi N."/>
        </authorList>
    </citation>
    <scope>NUCLEOTIDE SEQUENCE</scope>
    <source>
        <strain evidence="3">NBRC 32176</strain>
    </source>
</reference>
<dbReference type="GO" id="GO:0016790">
    <property type="term" value="F:thiolester hydrolase activity"/>
    <property type="evidence" value="ECO:0007669"/>
    <property type="project" value="TreeGrafter"/>
</dbReference>
<feature type="compositionally biased region" description="Basic and acidic residues" evidence="2">
    <location>
        <begin position="11"/>
        <end position="23"/>
    </location>
</feature>
<proteinExistence type="predicted"/>
<name>A0A9W6WVG6_9STRA</name>
<dbReference type="AlphaFoldDB" id="A0A9W6WVG6"/>